<evidence type="ECO:0000313" key="1">
    <source>
        <dbReference type="EMBL" id="MFC3863008.1"/>
    </source>
</evidence>
<dbReference type="Gene3D" id="3.30.460.10">
    <property type="entry name" value="Beta Polymerase, domain 2"/>
    <property type="match status" value="1"/>
</dbReference>
<dbReference type="RefSeq" id="WP_380080945.1">
    <property type="nucleotide sequence ID" value="NZ_JBHRZF010000221.1"/>
</dbReference>
<dbReference type="InterPro" id="IPR043519">
    <property type="entry name" value="NT_sf"/>
</dbReference>
<accession>A0ABV8ABC2</accession>
<dbReference type="EMBL" id="JBHRZF010000221">
    <property type="protein sequence ID" value="MFC3863008.1"/>
    <property type="molecule type" value="Genomic_DNA"/>
</dbReference>
<protein>
    <recommendedName>
        <fullName evidence="3">Nucleotidyltransferase domain-containing protein</fullName>
    </recommendedName>
</protein>
<evidence type="ECO:0008006" key="3">
    <source>
        <dbReference type="Google" id="ProtNLM"/>
    </source>
</evidence>
<comment type="caution">
    <text evidence="1">The sequence shown here is derived from an EMBL/GenBank/DDBJ whole genome shotgun (WGS) entry which is preliminary data.</text>
</comment>
<gene>
    <name evidence="1" type="ORF">ACFOPQ_19780</name>
</gene>
<reference evidence="2" key="1">
    <citation type="journal article" date="2019" name="Int. J. Syst. Evol. Microbiol.">
        <title>The Global Catalogue of Microorganisms (GCM) 10K type strain sequencing project: providing services to taxonomists for standard genome sequencing and annotation.</title>
        <authorList>
            <consortium name="The Broad Institute Genomics Platform"/>
            <consortium name="The Broad Institute Genome Sequencing Center for Infectious Disease"/>
            <person name="Wu L."/>
            <person name="Ma J."/>
        </authorList>
    </citation>
    <scope>NUCLEOTIDE SEQUENCE [LARGE SCALE GENOMIC DNA]</scope>
    <source>
        <strain evidence="2">CCTCC AB 2013263</strain>
    </source>
</reference>
<dbReference type="Proteomes" id="UP001595748">
    <property type="component" value="Unassembled WGS sequence"/>
</dbReference>
<keyword evidence="2" id="KW-1185">Reference proteome</keyword>
<organism evidence="1 2">
    <name type="scientific">Deinococcus antarcticus</name>
    <dbReference type="NCBI Taxonomy" id="1298767"/>
    <lineage>
        <taxon>Bacteria</taxon>
        <taxon>Thermotogati</taxon>
        <taxon>Deinococcota</taxon>
        <taxon>Deinococci</taxon>
        <taxon>Deinococcales</taxon>
        <taxon>Deinococcaceae</taxon>
        <taxon>Deinococcus</taxon>
    </lineage>
</organism>
<dbReference type="SUPFAM" id="SSF81301">
    <property type="entry name" value="Nucleotidyltransferase"/>
    <property type="match status" value="1"/>
</dbReference>
<name>A0ABV8ABC2_9DEIO</name>
<sequence>MSQDPQARLEAALPHAIRRIQETPGVLGILWCGSASRGEAQDGSDLDFHVLVKGDRRWRRNFVLDGVPVEVFHNPARELRRRFADDDGDTLQMFAEGKVVLSHPELHELILEAQQRVKAGASPRPITEFERLAVLEGVMDTRAQVSAPIHVALVMTFLVRHVVRLLYRTRGWWEVQEKHWLRDLETRAPDIAADLRLALTTHNPHERQSAFEALALRLTGDFVYRDVEGERRPVP</sequence>
<evidence type="ECO:0000313" key="2">
    <source>
        <dbReference type="Proteomes" id="UP001595748"/>
    </source>
</evidence>
<proteinExistence type="predicted"/>